<organism evidence="2 3">
    <name type="scientific">Lactobacillus colini</name>
    <dbReference type="NCBI Taxonomy" id="1819254"/>
    <lineage>
        <taxon>Bacteria</taxon>
        <taxon>Bacillati</taxon>
        <taxon>Bacillota</taxon>
        <taxon>Bacilli</taxon>
        <taxon>Lactobacillales</taxon>
        <taxon>Lactobacillaceae</taxon>
        <taxon>Lactobacillus</taxon>
    </lineage>
</organism>
<proteinExistence type="predicted"/>
<evidence type="ECO:0000313" key="3">
    <source>
        <dbReference type="Proteomes" id="UP001519292"/>
    </source>
</evidence>
<reference evidence="2 3" key="1">
    <citation type="submission" date="2021-03" db="EMBL/GenBank/DDBJ databases">
        <title>Genomic Encyclopedia of Type Strains, Phase IV (KMG-IV): sequencing the most valuable type-strain genomes for metagenomic binning, comparative biology and taxonomic classification.</title>
        <authorList>
            <person name="Goeker M."/>
        </authorList>
    </citation>
    <scope>NUCLEOTIDE SEQUENCE [LARGE SCALE GENOMIC DNA]</scope>
    <source>
        <strain evidence="2 3">DSM 101872</strain>
    </source>
</reference>
<dbReference type="RefSeq" id="WP_209687365.1">
    <property type="nucleotide sequence ID" value="NZ_JAGGLU010000012.1"/>
</dbReference>
<accession>A0ABS4MG13</accession>
<dbReference type="Pfam" id="PF06114">
    <property type="entry name" value="Peptidase_M78"/>
    <property type="match status" value="1"/>
</dbReference>
<dbReference type="Gene3D" id="1.10.10.2910">
    <property type="match status" value="1"/>
</dbReference>
<sequence length="136" mass="15854">MDSKIKQMLKKHNLVPRYDDLDNEGYIIHTPDNYPDVILINQDATDEQIERVILHEIGHAINDSKVIGNYKNNYLTRLLCENNADDFMIKEKVKEYVALGNDVLSSNYVNLAQFLGTKNYHKVKLELSKYVKRELI</sequence>
<feature type="domain" description="IrrE N-terminal-like" evidence="1">
    <location>
        <begin position="18"/>
        <end position="69"/>
    </location>
</feature>
<gene>
    <name evidence="2" type="ORF">J2Z60_001822</name>
</gene>
<evidence type="ECO:0000313" key="2">
    <source>
        <dbReference type="EMBL" id="MBP2058634.1"/>
    </source>
</evidence>
<keyword evidence="3" id="KW-1185">Reference proteome</keyword>
<protein>
    <recommendedName>
        <fullName evidence="1">IrrE N-terminal-like domain-containing protein</fullName>
    </recommendedName>
</protein>
<comment type="caution">
    <text evidence="2">The sequence shown here is derived from an EMBL/GenBank/DDBJ whole genome shotgun (WGS) entry which is preliminary data.</text>
</comment>
<evidence type="ECO:0000259" key="1">
    <source>
        <dbReference type="Pfam" id="PF06114"/>
    </source>
</evidence>
<dbReference type="EMBL" id="JAGGLU010000012">
    <property type="protein sequence ID" value="MBP2058634.1"/>
    <property type="molecule type" value="Genomic_DNA"/>
</dbReference>
<dbReference type="InterPro" id="IPR010359">
    <property type="entry name" value="IrrE_HExxH"/>
</dbReference>
<name>A0ABS4MG13_9LACO</name>
<dbReference type="Proteomes" id="UP001519292">
    <property type="component" value="Unassembled WGS sequence"/>
</dbReference>